<dbReference type="GO" id="GO:0032259">
    <property type="term" value="P:methylation"/>
    <property type="evidence" value="ECO:0007669"/>
    <property type="project" value="UniProtKB-KW"/>
</dbReference>
<comment type="caution">
    <text evidence="6">The sequence shown here is derived from an EMBL/GenBank/DDBJ whole genome shotgun (WGS) entry which is preliminary data.</text>
</comment>
<dbReference type="Gene3D" id="1.10.287.1350">
    <property type="match status" value="1"/>
</dbReference>
<dbReference type="InterPro" id="IPR036388">
    <property type="entry name" value="WH-like_DNA-bd_sf"/>
</dbReference>
<evidence type="ECO:0000259" key="4">
    <source>
        <dbReference type="Pfam" id="PF00891"/>
    </source>
</evidence>
<dbReference type="SUPFAM" id="SSF46785">
    <property type="entry name" value="Winged helix' DNA-binding domain"/>
    <property type="match status" value="1"/>
</dbReference>
<keyword evidence="2" id="KW-0808">Transferase</keyword>
<dbReference type="InterPro" id="IPR001077">
    <property type="entry name" value="COMT_C"/>
</dbReference>
<dbReference type="Pfam" id="PF08100">
    <property type="entry name" value="Dimerisation"/>
    <property type="match status" value="1"/>
</dbReference>
<dbReference type="GO" id="GO:0008168">
    <property type="term" value="F:methyltransferase activity"/>
    <property type="evidence" value="ECO:0007669"/>
    <property type="project" value="UniProtKB-KW"/>
</dbReference>
<sequence>MSGQLAMAPPGSRPGLPERLRDTYDRLLASARFRAFATRFPLTRPFARRRVRALFDLCAGFVYTQTLLACVRLQVFDMLRDGPQPHDRLAARMGLSPEAATTLLNAAESLRLVTRRRGGRWGLGELGAAMVDNPGVTAMVEHHALVYRDLADPVALLRRDRGGNGLSGYWPYAGTERPDSLPDEHVADYTALMAASQPFIAAEVLAAYDFSRHRCLLDLGGGDGSFLRAVGARHASLQLRLFDLPAVAERARARFAAAGLGDRAQACGGDFTRGPFPDGADIVSLVRIVHDHDDARALAILRAARSALPPGGTLLVAEPMSGTAGAEPITEAYFGFYLLAMGTGRPRRPEELAALIRQAGFADPALLPTRTPLLARVMTARAA</sequence>
<evidence type="ECO:0000256" key="1">
    <source>
        <dbReference type="ARBA" id="ARBA00022603"/>
    </source>
</evidence>
<keyword evidence="3" id="KW-0949">S-adenosyl-L-methionine</keyword>
<dbReference type="RefSeq" id="WP_133220199.1">
    <property type="nucleotide sequence ID" value="NZ_NRSG01000089.1"/>
</dbReference>
<reference evidence="6 7" key="1">
    <citation type="journal article" date="2020" name="Microorganisms">
        <title>Osmotic Adaptation and Compatible Solute Biosynthesis of Phototrophic Bacteria as Revealed from Genome Analyses.</title>
        <authorList>
            <person name="Imhoff J.F."/>
            <person name="Rahn T."/>
            <person name="Kunzel S."/>
            <person name="Keller A."/>
            <person name="Neulinger S.C."/>
        </authorList>
    </citation>
    <scope>NUCLEOTIDE SEQUENCE [LARGE SCALE GENOMIC DNA]</scope>
    <source>
        <strain evidence="6 7">DSM 15382</strain>
    </source>
</reference>
<dbReference type="PANTHER" id="PTHR43712">
    <property type="entry name" value="PUTATIVE (AFU_ORTHOLOGUE AFUA_4G14580)-RELATED"/>
    <property type="match status" value="1"/>
</dbReference>
<feature type="domain" description="O-methyltransferase dimerisation" evidence="5">
    <location>
        <begin position="56"/>
        <end position="131"/>
    </location>
</feature>
<evidence type="ECO:0000313" key="6">
    <source>
        <dbReference type="EMBL" id="MBK1659204.1"/>
    </source>
</evidence>
<proteinExistence type="predicted"/>
<keyword evidence="1 6" id="KW-0489">Methyltransferase</keyword>
<evidence type="ECO:0000259" key="5">
    <source>
        <dbReference type="Pfam" id="PF08100"/>
    </source>
</evidence>
<dbReference type="EMBL" id="NRSG01000089">
    <property type="protein sequence ID" value="MBK1659204.1"/>
    <property type="molecule type" value="Genomic_DNA"/>
</dbReference>
<evidence type="ECO:0000313" key="7">
    <source>
        <dbReference type="Proteomes" id="UP000697995"/>
    </source>
</evidence>
<feature type="domain" description="O-methyltransferase C-terminal" evidence="4">
    <location>
        <begin position="183"/>
        <end position="362"/>
    </location>
</feature>
<gene>
    <name evidence="6" type="ORF">CKO45_13265</name>
</gene>
<dbReference type="Proteomes" id="UP000697995">
    <property type="component" value="Unassembled WGS sequence"/>
</dbReference>
<dbReference type="PROSITE" id="PS51683">
    <property type="entry name" value="SAM_OMT_II"/>
    <property type="match status" value="1"/>
</dbReference>
<dbReference type="Gene3D" id="3.40.50.150">
    <property type="entry name" value="Vaccinia Virus protein VP39"/>
    <property type="match status" value="1"/>
</dbReference>
<protein>
    <submittedName>
        <fullName evidence="6">Methyltransferase</fullName>
    </submittedName>
</protein>
<keyword evidence="7" id="KW-1185">Reference proteome</keyword>
<dbReference type="Pfam" id="PF00891">
    <property type="entry name" value="Methyltransf_2"/>
    <property type="match status" value="1"/>
</dbReference>
<name>A0ABS1CXE7_9PROT</name>
<evidence type="ECO:0000256" key="3">
    <source>
        <dbReference type="ARBA" id="ARBA00022691"/>
    </source>
</evidence>
<dbReference type="InterPro" id="IPR016461">
    <property type="entry name" value="COMT-like"/>
</dbReference>
<dbReference type="InterPro" id="IPR012967">
    <property type="entry name" value="COMT_dimerisation"/>
</dbReference>
<dbReference type="InterPro" id="IPR029063">
    <property type="entry name" value="SAM-dependent_MTases_sf"/>
</dbReference>
<dbReference type="Gene3D" id="1.10.10.10">
    <property type="entry name" value="Winged helix-like DNA-binding domain superfamily/Winged helix DNA-binding domain"/>
    <property type="match status" value="1"/>
</dbReference>
<organism evidence="6 7">
    <name type="scientific">Paracraurococcus ruber</name>
    <dbReference type="NCBI Taxonomy" id="77675"/>
    <lineage>
        <taxon>Bacteria</taxon>
        <taxon>Pseudomonadati</taxon>
        <taxon>Pseudomonadota</taxon>
        <taxon>Alphaproteobacteria</taxon>
        <taxon>Acetobacterales</taxon>
        <taxon>Roseomonadaceae</taxon>
        <taxon>Paracraurococcus</taxon>
    </lineage>
</organism>
<dbReference type="InterPro" id="IPR036390">
    <property type="entry name" value="WH_DNA-bd_sf"/>
</dbReference>
<accession>A0ABS1CXE7</accession>
<dbReference type="SUPFAM" id="SSF53335">
    <property type="entry name" value="S-adenosyl-L-methionine-dependent methyltransferases"/>
    <property type="match status" value="1"/>
</dbReference>
<evidence type="ECO:0000256" key="2">
    <source>
        <dbReference type="ARBA" id="ARBA00022679"/>
    </source>
</evidence>
<dbReference type="PANTHER" id="PTHR43712:SF2">
    <property type="entry name" value="O-METHYLTRANSFERASE CICE"/>
    <property type="match status" value="1"/>
</dbReference>